<dbReference type="AlphaFoldDB" id="A0A9P4LTZ9"/>
<organism evidence="2 3">
    <name type="scientific">Saccharata proteae CBS 121410</name>
    <dbReference type="NCBI Taxonomy" id="1314787"/>
    <lineage>
        <taxon>Eukaryota</taxon>
        <taxon>Fungi</taxon>
        <taxon>Dikarya</taxon>
        <taxon>Ascomycota</taxon>
        <taxon>Pezizomycotina</taxon>
        <taxon>Dothideomycetes</taxon>
        <taxon>Dothideomycetes incertae sedis</taxon>
        <taxon>Botryosphaeriales</taxon>
        <taxon>Saccharataceae</taxon>
        <taxon>Saccharata</taxon>
    </lineage>
</organism>
<dbReference type="CDD" id="cd18186">
    <property type="entry name" value="BTB_POZ_ZBTB_KLHL-like"/>
    <property type="match status" value="1"/>
</dbReference>
<dbReference type="SUPFAM" id="SSF54695">
    <property type="entry name" value="POZ domain"/>
    <property type="match status" value="1"/>
</dbReference>
<dbReference type="Proteomes" id="UP000799776">
    <property type="component" value="Unassembled WGS sequence"/>
</dbReference>
<dbReference type="PANTHER" id="PTHR47843:SF2">
    <property type="entry name" value="BTB DOMAIN-CONTAINING PROTEIN"/>
    <property type="match status" value="1"/>
</dbReference>
<dbReference type="InterPro" id="IPR000210">
    <property type="entry name" value="BTB/POZ_dom"/>
</dbReference>
<keyword evidence="3" id="KW-1185">Reference proteome</keyword>
<evidence type="ECO:0000259" key="1">
    <source>
        <dbReference type="PROSITE" id="PS50097"/>
    </source>
</evidence>
<evidence type="ECO:0000313" key="3">
    <source>
        <dbReference type="Proteomes" id="UP000799776"/>
    </source>
</evidence>
<dbReference type="OrthoDB" id="194443at2759"/>
<protein>
    <recommendedName>
        <fullName evidence="1">BTB domain-containing protein</fullName>
    </recommendedName>
</protein>
<evidence type="ECO:0000313" key="2">
    <source>
        <dbReference type="EMBL" id="KAF2086010.1"/>
    </source>
</evidence>
<reference evidence="2" key="1">
    <citation type="journal article" date="2020" name="Stud. Mycol.">
        <title>101 Dothideomycetes genomes: a test case for predicting lifestyles and emergence of pathogens.</title>
        <authorList>
            <person name="Haridas S."/>
            <person name="Albert R."/>
            <person name="Binder M."/>
            <person name="Bloem J."/>
            <person name="Labutti K."/>
            <person name="Salamov A."/>
            <person name="Andreopoulos B."/>
            <person name="Baker S."/>
            <person name="Barry K."/>
            <person name="Bills G."/>
            <person name="Bluhm B."/>
            <person name="Cannon C."/>
            <person name="Castanera R."/>
            <person name="Culley D."/>
            <person name="Daum C."/>
            <person name="Ezra D."/>
            <person name="Gonzalez J."/>
            <person name="Henrissat B."/>
            <person name="Kuo A."/>
            <person name="Liang C."/>
            <person name="Lipzen A."/>
            <person name="Lutzoni F."/>
            <person name="Magnuson J."/>
            <person name="Mondo S."/>
            <person name="Nolan M."/>
            <person name="Ohm R."/>
            <person name="Pangilinan J."/>
            <person name="Park H.-J."/>
            <person name="Ramirez L."/>
            <person name="Alfaro M."/>
            <person name="Sun H."/>
            <person name="Tritt A."/>
            <person name="Yoshinaga Y."/>
            <person name="Zwiers L.-H."/>
            <person name="Turgeon B."/>
            <person name="Goodwin S."/>
            <person name="Spatafora J."/>
            <person name="Crous P."/>
            <person name="Grigoriev I."/>
        </authorList>
    </citation>
    <scope>NUCLEOTIDE SEQUENCE</scope>
    <source>
        <strain evidence="2">CBS 121410</strain>
    </source>
</reference>
<dbReference type="PROSITE" id="PS50097">
    <property type="entry name" value="BTB"/>
    <property type="match status" value="1"/>
</dbReference>
<dbReference type="InterPro" id="IPR011333">
    <property type="entry name" value="SKP1/BTB/POZ_sf"/>
</dbReference>
<dbReference type="PANTHER" id="PTHR47843">
    <property type="entry name" value="BTB DOMAIN-CONTAINING PROTEIN-RELATED"/>
    <property type="match status" value="1"/>
</dbReference>
<comment type="caution">
    <text evidence="2">The sequence shown here is derived from an EMBL/GenBank/DDBJ whole genome shotgun (WGS) entry which is preliminary data.</text>
</comment>
<dbReference type="Pfam" id="PF00651">
    <property type="entry name" value="BTB"/>
    <property type="match status" value="1"/>
</dbReference>
<gene>
    <name evidence="2" type="ORF">K490DRAFT_45462</name>
</gene>
<dbReference type="Gene3D" id="3.30.710.10">
    <property type="entry name" value="Potassium Channel Kv1.1, Chain A"/>
    <property type="match status" value="1"/>
</dbReference>
<feature type="non-terminal residue" evidence="2">
    <location>
        <position position="1"/>
    </location>
</feature>
<dbReference type="EMBL" id="ML978727">
    <property type="protein sequence ID" value="KAF2086010.1"/>
    <property type="molecule type" value="Genomic_DNA"/>
</dbReference>
<accession>A0A9P4LTZ9</accession>
<feature type="domain" description="BTB" evidence="1">
    <location>
        <begin position="1"/>
        <end position="62"/>
    </location>
</feature>
<proteinExistence type="predicted"/>
<name>A0A9P4LTZ9_9PEZI</name>
<sequence>LKIGRKEKPFNVHKGLLCHYSKYFNAAFNGGFKEANEDTISLREVTVKVFGIVFDWLYTQQILGLPCSTIREQCSTTNKRSECHANLEVIPILEVYVFGDCYDMPGLRAAATYLYHHIYLVHHPHSWPNFDAVVTAWKNLPESALIRRMILDLYSDRYDQSRLTSQGQKTLHLLPEDFVREMMGRLSHRPHVGHSSFIASFAADPKVYLEETGPQNP</sequence>